<feature type="region of interest" description="Disordered" evidence="1">
    <location>
        <begin position="1"/>
        <end position="23"/>
    </location>
</feature>
<reference evidence="2" key="1">
    <citation type="submission" date="2021-02" db="EMBL/GenBank/DDBJ databases">
        <authorList>
            <person name="Dougan E. K."/>
            <person name="Rhodes N."/>
            <person name="Thang M."/>
            <person name="Chan C."/>
        </authorList>
    </citation>
    <scope>NUCLEOTIDE SEQUENCE</scope>
</reference>
<organism evidence="2 3">
    <name type="scientific">Polarella glacialis</name>
    <name type="common">Dinoflagellate</name>
    <dbReference type="NCBI Taxonomy" id="89957"/>
    <lineage>
        <taxon>Eukaryota</taxon>
        <taxon>Sar</taxon>
        <taxon>Alveolata</taxon>
        <taxon>Dinophyceae</taxon>
        <taxon>Suessiales</taxon>
        <taxon>Suessiaceae</taxon>
        <taxon>Polarella</taxon>
    </lineage>
</organism>
<gene>
    <name evidence="2" type="ORF">PGLA2088_LOCUS1022</name>
</gene>
<dbReference type="Proteomes" id="UP000626109">
    <property type="component" value="Unassembled WGS sequence"/>
</dbReference>
<accession>A0A813GZ09</accession>
<dbReference type="EMBL" id="CAJNNW010000767">
    <property type="protein sequence ID" value="CAE8630553.1"/>
    <property type="molecule type" value="Genomic_DNA"/>
</dbReference>
<feature type="region of interest" description="Disordered" evidence="1">
    <location>
        <begin position="71"/>
        <end position="99"/>
    </location>
</feature>
<dbReference type="AlphaFoldDB" id="A0A813GZ09"/>
<comment type="caution">
    <text evidence="2">The sequence shown here is derived from an EMBL/GenBank/DDBJ whole genome shotgun (WGS) entry which is preliminary data.</text>
</comment>
<protein>
    <submittedName>
        <fullName evidence="2">Uncharacterized protein</fullName>
    </submittedName>
</protein>
<evidence type="ECO:0000256" key="1">
    <source>
        <dbReference type="SAM" id="MobiDB-lite"/>
    </source>
</evidence>
<evidence type="ECO:0000313" key="2">
    <source>
        <dbReference type="EMBL" id="CAE8630553.1"/>
    </source>
</evidence>
<name>A0A813GZ09_POLGL</name>
<proteinExistence type="predicted"/>
<evidence type="ECO:0000313" key="3">
    <source>
        <dbReference type="Proteomes" id="UP000626109"/>
    </source>
</evidence>
<sequence>MLERFVGRGLVSSSSPGRFSAGLPAPLTDYATATIACLAAHSQLTNGNLGPDPPEEPKVRLARTVCSFGPRGGGPAQKSWHSDGPNPLLAGALDLRAPK</sequence>